<dbReference type="PANTHER" id="PTHR33336:SF3">
    <property type="entry name" value="ABM DOMAIN-CONTAINING PROTEIN"/>
    <property type="match status" value="1"/>
</dbReference>
<dbReference type="GO" id="GO:0004497">
    <property type="term" value="F:monooxygenase activity"/>
    <property type="evidence" value="ECO:0007669"/>
    <property type="project" value="UniProtKB-KW"/>
</dbReference>
<accession>A0ABW1KXA1</accession>
<dbReference type="Proteomes" id="UP001596116">
    <property type="component" value="Unassembled WGS sequence"/>
</dbReference>
<dbReference type="InterPro" id="IPR007138">
    <property type="entry name" value="ABM_dom"/>
</dbReference>
<evidence type="ECO:0000313" key="3">
    <source>
        <dbReference type="Proteomes" id="UP001596116"/>
    </source>
</evidence>
<dbReference type="Pfam" id="PF03992">
    <property type="entry name" value="ABM"/>
    <property type="match status" value="1"/>
</dbReference>
<dbReference type="InterPro" id="IPR011008">
    <property type="entry name" value="Dimeric_a/b-barrel"/>
</dbReference>
<dbReference type="EC" id="1.-.-.-" evidence="2"/>
<dbReference type="RefSeq" id="WP_379879404.1">
    <property type="nucleotide sequence ID" value="NZ_JBHPON010000001.1"/>
</dbReference>
<dbReference type="Gene3D" id="3.30.70.100">
    <property type="match status" value="1"/>
</dbReference>
<comment type="caution">
    <text evidence="2">The sequence shown here is derived from an EMBL/GenBank/DDBJ whole genome shotgun (WGS) entry which is preliminary data.</text>
</comment>
<keyword evidence="3" id="KW-1185">Reference proteome</keyword>
<gene>
    <name evidence="2" type="ORF">ACFMB1_06925</name>
</gene>
<name>A0ABW1KXA1_9PROT</name>
<dbReference type="SUPFAM" id="SSF54909">
    <property type="entry name" value="Dimeric alpha+beta barrel"/>
    <property type="match status" value="1"/>
</dbReference>
<protein>
    <submittedName>
        <fullName evidence="2">Quinol monooxygenase</fullName>
        <ecNumber evidence="2">1.-.-.-</ecNumber>
    </submittedName>
</protein>
<dbReference type="EMBL" id="JBHPON010000001">
    <property type="protein sequence ID" value="MFC6035271.1"/>
    <property type="molecule type" value="Genomic_DNA"/>
</dbReference>
<feature type="domain" description="ABM" evidence="1">
    <location>
        <begin position="2"/>
        <end position="90"/>
    </location>
</feature>
<sequence>MIIVSGKAKLKSGGLQKVQQDMETVIAATRAEAGCIDYSYGADVTEPDTLVVLEYWESWDALHAHTTQPHMGAWMAKLGEVGVIGQSIRFIEAGEERNLMG</sequence>
<proteinExistence type="predicted"/>
<keyword evidence="2" id="KW-0560">Oxidoreductase</keyword>
<organism evidence="2 3">
    <name type="scientific">Hyphococcus aureus</name>
    <dbReference type="NCBI Taxonomy" id="2666033"/>
    <lineage>
        <taxon>Bacteria</taxon>
        <taxon>Pseudomonadati</taxon>
        <taxon>Pseudomonadota</taxon>
        <taxon>Alphaproteobacteria</taxon>
        <taxon>Parvularculales</taxon>
        <taxon>Parvularculaceae</taxon>
        <taxon>Hyphococcus</taxon>
    </lineage>
</organism>
<evidence type="ECO:0000259" key="1">
    <source>
        <dbReference type="PROSITE" id="PS51725"/>
    </source>
</evidence>
<reference evidence="2 3" key="1">
    <citation type="submission" date="2024-09" db="EMBL/GenBank/DDBJ databases">
        <authorList>
            <person name="Zhang Z.-H."/>
        </authorList>
    </citation>
    <scope>NUCLEOTIDE SEQUENCE [LARGE SCALE GENOMIC DNA]</scope>
    <source>
        <strain evidence="2 3">HHTR114</strain>
    </source>
</reference>
<keyword evidence="2" id="KW-0503">Monooxygenase</keyword>
<dbReference type="PROSITE" id="PS51725">
    <property type="entry name" value="ABM"/>
    <property type="match status" value="1"/>
</dbReference>
<dbReference type="InterPro" id="IPR050744">
    <property type="entry name" value="AI-2_Isomerase_LsrG"/>
</dbReference>
<dbReference type="PANTHER" id="PTHR33336">
    <property type="entry name" value="QUINOL MONOOXYGENASE YGIN-RELATED"/>
    <property type="match status" value="1"/>
</dbReference>
<evidence type="ECO:0000313" key="2">
    <source>
        <dbReference type="EMBL" id="MFC6035271.1"/>
    </source>
</evidence>